<evidence type="ECO:0000313" key="2">
    <source>
        <dbReference type="EMBL" id="HIX76529.1"/>
    </source>
</evidence>
<keyword evidence="1" id="KW-0472">Membrane</keyword>
<name>A0A9D2BII2_9FIRM</name>
<evidence type="ECO:0008006" key="4">
    <source>
        <dbReference type="Google" id="ProtNLM"/>
    </source>
</evidence>
<evidence type="ECO:0000313" key="3">
    <source>
        <dbReference type="Proteomes" id="UP000886890"/>
    </source>
</evidence>
<feature type="transmembrane region" description="Helical" evidence="1">
    <location>
        <begin position="223"/>
        <end position="244"/>
    </location>
</feature>
<protein>
    <recommendedName>
        <fullName evidence="4">ABC-2 family transporter protein</fullName>
    </recommendedName>
</protein>
<keyword evidence="1" id="KW-0812">Transmembrane</keyword>
<proteinExistence type="predicted"/>
<organism evidence="2 3">
    <name type="scientific">Candidatus Fusicatenibacter merdavium</name>
    <dbReference type="NCBI Taxonomy" id="2838600"/>
    <lineage>
        <taxon>Bacteria</taxon>
        <taxon>Bacillati</taxon>
        <taxon>Bacillota</taxon>
        <taxon>Clostridia</taxon>
        <taxon>Lachnospirales</taxon>
        <taxon>Lachnospiraceae</taxon>
        <taxon>Fusicatenibacter</taxon>
    </lineage>
</organism>
<feature type="transmembrane region" description="Helical" evidence="1">
    <location>
        <begin position="45"/>
        <end position="67"/>
    </location>
</feature>
<gene>
    <name evidence="2" type="ORF">H9734_02880</name>
</gene>
<dbReference type="EMBL" id="DXEK01000048">
    <property type="protein sequence ID" value="HIX76529.1"/>
    <property type="molecule type" value="Genomic_DNA"/>
</dbReference>
<feature type="transmembrane region" description="Helical" evidence="1">
    <location>
        <begin position="250"/>
        <end position="276"/>
    </location>
</feature>
<comment type="caution">
    <text evidence="2">The sequence shown here is derived from an EMBL/GenBank/DDBJ whole genome shotgun (WGS) entry which is preliminary data.</text>
</comment>
<feature type="transmembrane region" description="Helical" evidence="1">
    <location>
        <begin position="150"/>
        <end position="171"/>
    </location>
</feature>
<sequence length="282" mass="30165">MAEKNHPAKRKDTAAVTIKFGSDSFEKRLKSMMSVDFRRMFTTPLFYIMAGICFIMPVLILVMTTMMDGTVSVDPNTGVETTIEAFSSVWQVIGSASGESAAMDMSMTGMCNINLVYFMAAVFVCIFVADDFRSGYAKNLFTVRAQKNDYVISKTLVGFLGGVVMLLAFFVGATLGGAVSGLPFDTGSAGVSGIVMCMISKMLLISVFAALYVLMSVVGKQKLWLSLAGSLCAGMLLFPMIPMITPLDSGIMNVIMCLAGGILFSVGIGMGSNMVLRKTSLV</sequence>
<evidence type="ECO:0000256" key="1">
    <source>
        <dbReference type="SAM" id="Phobius"/>
    </source>
</evidence>
<feature type="transmembrane region" description="Helical" evidence="1">
    <location>
        <begin position="107"/>
        <end position="129"/>
    </location>
</feature>
<keyword evidence="1" id="KW-1133">Transmembrane helix</keyword>
<dbReference type="AlphaFoldDB" id="A0A9D2BII2"/>
<reference evidence="2" key="2">
    <citation type="submission" date="2021-04" db="EMBL/GenBank/DDBJ databases">
        <authorList>
            <person name="Gilroy R."/>
        </authorList>
    </citation>
    <scope>NUCLEOTIDE SEQUENCE</scope>
    <source>
        <strain evidence="2">CHK183-1962</strain>
    </source>
</reference>
<reference evidence="2" key="1">
    <citation type="journal article" date="2021" name="PeerJ">
        <title>Extensive microbial diversity within the chicken gut microbiome revealed by metagenomics and culture.</title>
        <authorList>
            <person name="Gilroy R."/>
            <person name="Ravi A."/>
            <person name="Getino M."/>
            <person name="Pursley I."/>
            <person name="Horton D.L."/>
            <person name="Alikhan N.F."/>
            <person name="Baker D."/>
            <person name="Gharbi K."/>
            <person name="Hall N."/>
            <person name="Watson M."/>
            <person name="Adriaenssens E.M."/>
            <person name="Foster-Nyarko E."/>
            <person name="Jarju S."/>
            <person name="Secka A."/>
            <person name="Antonio M."/>
            <person name="Oren A."/>
            <person name="Chaudhuri R.R."/>
            <person name="La Ragione R."/>
            <person name="Hildebrand F."/>
            <person name="Pallen M.J."/>
        </authorList>
    </citation>
    <scope>NUCLEOTIDE SEQUENCE</scope>
    <source>
        <strain evidence="2">CHK183-1962</strain>
    </source>
</reference>
<feature type="transmembrane region" description="Helical" evidence="1">
    <location>
        <begin position="191"/>
        <end position="214"/>
    </location>
</feature>
<accession>A0A9D2BII2</accession>
<dbReference type="Proteomes" id="UP000886890">
    <property type="component" value="Unassembled WGS sequence"/>
</dbReference>